<dbReference type="InterPro" id="IPR016024">
    <property type="entry name" value="ARM-type_fold"/>
</dbReference>
<feature type="region of interest" description="Disordered" evidence="1">
    <location>
        <begin position="338"/>
        <end position="357"/>
    </location>
</feature>
<evidence type="ECO:0000313" key="2">
    <source>
        <dbReference type="EMBL" id="NNJ24229.1"/>
    </source>
</evidence>
<accession>A0ABX1V8W1</accession>
<reference evidence="2 3" key="1">
    <citation type="journal article" date="2020" name="Syst. Appl. Microbiol.">
        <title>Alienimonas chondri sp. nov., a novel planctomycete isolated from the biofilm of the red alga Chondrus crispus.</title>
        <authorList>
            <person name="Vitorino I."/>
            <person name="Albuquerque L."/>
            <person name="Wiegand S."/>
            <person name="Kallscheuer N."/>
            <person name="da Costa M.S."/>
            <person name="Lobo-da-Cunha A."/>
            <person name="Jogler C."/>
            <person name="Lage O.M."/>
        </authorList>
    </citation>
    <scope>NUCLEOTIDE SEQUENCE [LARGE SCALE GENOMIC DNA]</scope>
    <source>
        <strain evidence="2 3">LzC2</strain>
    </source>
</reference>
<dbReference type="Proteomes" id="UP000609651">
    <property type="component" value="Unassembled WGS sequence"/>
</dbReference>
<protein>
    <recommendedName>
        <fullName evidence="4">HEAT repeat domain-containing protein</fullName>
    </recommendedName>
</protein>
<gene>
    <name evidence="2" type="ORF">LzC2_02800</name>
</gene>
<sequence>MVAAALAASAGCDGAGTLVGETPQGAPVASSNSSYSQSTPATRNANPGVGFSSNPTRVRDDAPRSASSYAKEIENGRRAFENSLDANEKRLAATVIVTDIGYAEGEPAFLYEQLRKAASQFYSEQTSGSRAATEANRKRAEQEAVKGSAGFGPVWYNYEIVEAEIGRSRVVAGPTGDKERVYYLFPVSDLGRVEAAAHGVEQVSVDSSSRSVTLRSVLPGVLPDGEPDKLADLYPPEKQVRVVVKYDTSFGSDSDRQAWIKKEAGAPDMSPEGDRLLSVAKHRWLSTSDQITLSVAPVEDVEAYKERIEFGDVTDFDANARVIQVVAKIPADVKELARGGSGMRSSSGVASDREPAPGEAETIWAARVLRNSDDYWARKEAIKHLARTLPEEATEQERAVVGEALLFSMRAPERMERDDLSSLLITWRPDGYADMIRKQIEGSDLWHNDKEKLLRKLADVDDPAAKKAAAEAAVAVADERWMGEAAVDVLRDLGAAAEDAVIDRLTDPDPKVRADVATLLGEIGTEKSADRLLAQSKLETDRALAKHMRTARGNVNRRLMAGSAAGDDR</sequence>
<comment type="caution">
    <text evidence="2">The sequence shown here is derived from an EMBL/GenBank/DDBJ whole genome shotgun (WGS) entry which is preliminary data.</text>
</comment>
<dbReference type="Gene3D" id="1.25.10.10">
    <property type="entry name" value="Leucine-rich Repeat Variant"/>
    <property type="match status" value="1"/>
</dbReference>
<feature type="region of interest" description="Disordered" evidence="1">
    <location>
        <begin position="23"/>
        <end position="70"/>
    </location>
</feature>
<evidence type="ECO:0008006" key="4">
    <source>
        <dbReference type="Google" id="ProtNLM"/>
    </source>
</evidence>
<evidence type="ECO:0000256" key="1">
    <source>
        <dbReference type="SAM" id="MobiDB-lite"/>
    </source>
</evidence>
<keyword evidence="3" id="KW-1185">Reference proteome</keyword>
<name>A0ABX1V8W1_9PLAN</name>
<dbReference type="InterPro" id="IPR011989">
    <property type="entry name" value="ARM-like"/>
</dbReference>
<organism evidence="2 3">
    <name type="scientific">Alienimonas chondri</name>
    <dbReference type="NCBI Taxonomy" id="2681879"/>
    <lineage>
        <taxon>Bacteria</taxon>
        <taxon>Pseudomonadati</taxon>
        <taxon>Planctomycetota</taxon>
        <taxon>Planctomycetia</taxon>
        <taxon>Planctomycetales</taxon>
        <taxon>Planctomycetaceae</taxon>
        <taxon>Alienimonas</taxon>
    </lineage>
</organism>
<evidence type="ECO:0000313" key="3">
    <source>
        <dbReference type="Proteomes" id="UP000609651"/>
    </source>
</evidence>
<proteinExistence type="predicted"/>
<dbReference type="SUPFAM" id="SSF48371">
    <property type="entry name" value="ARM repeat"/>
    <property type="match status" value="1"/>
</dbReference>
<feature type="compositionally biased region" description="Polar residues" evidence="1">
    <location>
        <begin position="29"/>
        <end position="56"/>
    </location>
</feature>
<dbReference type="EMBL" id="WTPX01000005">
    <property type="protein sequence ID" value="NNJ24229.1"/>
    <property type="molecule type" value="Genomic_DNA"/>
</dbReference>